<dbReference type="Gene3D" id="2.30.30.30">
    <property type="match status" value="1"/>
</dbReference>
<evidence type="ECO:0000256" key="2">
    <source>
        <dbReference type="ARBA" id="ARBA00022980"/>
    </source>
</evidence>
<keyword evidence="2 6" id="KW-0689">Ribosomal protein</keyword>
<organism evidence="8 9">
    <name type="scientific">Tetranychus urticae</name>
    <name type="common">Two-spotted spider mite</name>
    <dbReference type="NCBI Taxonomy" id="32264"/>
    <lineage>
        <taxon>Eukaryota</taxon>
        <taxon>Metazoa</taxon>
        <taxon>Ecdysozoa</taxon>
        <taxon>Arthropoda</taxon>
        <taxon>Chelicerata</taxon>
        <taxon>Arachnida</taxon>
        <taxon>Acari</taxon>
        <taxon>Acariformes</taxon>
        <taxon>Trombidiformes</taxon>
        <taxon>Prostigmata</taxon>
        <taxon>Eleutherengona</taxon>
        <taxon>Raphignathae</taxon>
        <taxon>Tetranychoidea</taxon>
        <taxon>Tetranychidae</taxon>
        <taxon>Tetranychus</taxon>
    </lineage>
</organism>
<dbReference type="STRING" id="32264.T1KCB8"/>
<dbReference type="GO" id="GO:1990904">
    <property type="term" value="C:ribonucleoprotein complex"/>
    <property type="evidence" value="ECO:0007669"/>
    <property type="project" value="UniProtKB-KW"/>
</dbReference>
<dbReference type="InterPro" id="IPR014722">
    <property type="entry name" value="Rib_uL2_dom2"/>
</dbReference>
<dbReference type="Proteomes" id="UP000015104">
    <property type="component" value="Unassembled WGS sequence"/>
</dbReference>
<dbReference type="InterPro" id="IPR057264">
    <property type="entry name" value="Ribosomal_uL24_C"/>
</dbReference>
<evidence type="ECO:0000313" key="8">
    <source>
        <dbReference type="EnsemblMetazoa" id="tetur08g07070.1"/>
    </source>
</evidence>
<keyword evidence="3 6" id="KW-0687">Ribonucleoprotein</keyword>
<dbReference type="GO" id="GO:0005840">
    <property type="term" value="C:ribosome"/>
    <property type="evidence" value="ECO:0007669"/>
    <property type="project" value="UniProtKB-KW"/>
</dbReference>
<dbReference type="Pfam" id="PF00467">
    <property type="entry name" value="KOW"/>
    <property type="match status" value="1"/>
</dbReference>
<dbReference type="GO" id="GO:0006412">
    <property type="term" value="P:translation"/>
    <property type="evidence" value="ECO:0007669"/>
    <property type="project" value="InterPro"/>
</dbReference>
<dbReference type="SUPFAM" id="SSF50104">
    <property type="entry name" value="Translation proteins SH3-like domain"/>
    <property type="match status" value="1"/>
</dbReference>
<dbReference type="OMA" id="DFEWRFT"/>
<evidence type="ECO:0000256" key="4">
    <source>
        <dbReference type="ARBA" id="ARBA00035283"/>
    </source>
</evidence>
<dbReference type="InterPro" id="IPR005825">
    <property type="entry name" value="Ribosomal_uL24_CS"/>
</dbReference>
<evidence type="ECO:0000259" key="7">
    <source>
        <dbReference type="SMART" id="SM00739"/>
    </source>
</evidence>
<evidence type="ECO:0000256" key="3">
    <source>
        <dbReference type="ARBA" id="ARBA00023274"/>
    </source>
</evidence>
<dbReference type="EMBL" id="CAEY01001959">
    <property type="status" value="NOT_ANNOTATED_CDS"/>
    <property type="molecule type" value="Genomic_DNA"/>
</dbReference>
<reference evidence="8" key="2">
    <citation type="submission" date="2015-06" db="UniProtKB">
        <authorList>
            <consortium name="EnsemblMetazoa"/>
        </authorList>
    </citation>
    <scope>IDENTIFICATION</scope>
</reference>
<accession>T1KCB8</accession>
<gene>
    <name evidence="8" type="primary">107362216</name>
</gene>
<dbReference type="OrthoDB" id="359154at2759"/>
<name>T1KCB8_TETUR</name>
<evidence type="ECO:0000256" key="1">
    <source>
        <dbReference type="ARBA" id="ARBA00010618"/>
    </source>
</evidence>
<dbReference type="PANTHER" id="PTHR12903">
    <property type="entry name" value="MITOCHONDRIAL RIBOSOMAL PROTEIN L24"/>
    <property type="match status" value="1"/>
</dbReference>
<dbReference type="EnsemblMetazoa" id="tetur08g07070.1">
    <property type="protein sequence ID" value="tetur08g07070.1"/>
    <property type="gene ID" value="tetur08g07070"/>
</dbReference>
<dbReference type="GO" id="GO:0003735">
    <property type="term" value="F:structural constituent of ribosome"/>
    <property type="evidence" value="ECO:0007669"/>
    <property type="project" value="InterPro"/>
</dbReference>
<evidence type="ECO:0000256" key="5">
    <source>
        <dbReference type="ARBA" id="ARBA00035357"/>
    </source>
</evidence>
<evidence type="ECO:0000256" key="6">
    <source>
        <dbReference type="RuleBase" id="RU003477"/>
    </source>
</evidence>
<evidence type="ECO:0000313" key="9">
    <source>
        <dbReference type="Proteomes" id="UP000015104"/>
    </source>
</evidence>
<dbReference type="GO" id="GO:0003723">
    <property type="term" value="F:RNA binding"/>
    <property type="evidence" value="ECO:0007669"/>
    <property type="project" value="InterPro"/>
</dbReference>
<reference evidence="9" key="1">
    <citation type="submission" date="2011-08" db="EMBL/GenBank/DDBJ databases">
        <authorList>
            <person name="Rombauts S."/>
        </authorList>
    </citation>
    <scope>NUCLEOTIDE SEQUENCE</scope>
    <source>
        <strain evidence="9">London</strain>
    </source>
</reference>
<dbReference type="CDD" id="cd06089">
    <property type="entry name" value="KOW_RPL26"/>
    <property type="match status" value="1"/>
</dbReference>
<keyword evidence="9" id="KW-1185">Reference proteome</keyword>
<dbReference type="Pfam" id="PF17136">
    <property type="entry name" value="ribosomal_L24"/>
    <property type="match status" value="1"/>
</dbReference>
<dbReference type="InterPro" id="IPR003256">
    <property type="entry name" value="Ribosomal_uL24"/>
</dbReference>
<dbReference type="AlphaFoldDB" id="T1KCB8"/>
<proteinExistence type="inferred from homology"/>
<sequence>MRFSTVLMCYSKLPKRYSNFPDKYVKKQTEFIQWETPRRVNYNPTKIRWTRYPYYDRYRSWTQAFQAMNKPGEQKPRIWVEPMERFYVFNGDRVQVLRGKDKGKQGVVKYVVEERNWVFVEGLNAVRTIRQMAEDSKYVTIVEQPLLVPRDVALVDPSDKQPTTIKWKYTETGELVRVSDRTGYIIMIPLEAFKTYDYLTPEQYIESPKDSNLEETTKVTFEPVLKTFEMDIADQQGIKEDRIPHKTYWY</sequence>
<dbReference type="InterPro" id="IPR008991">
    <property type="entry name" value="Translation_prot_SH3-like_sf"/>
</dbReference>
<dbReference type="KEGG" id="tut:107362216"/>
<dbReference type="SMART" id="SM00739">
    <property type="entry name" value="KOW"/>
    <property type="match status" value="1"/>
</dbReference>
<dbReference type="HOGENOM" id="CLU_093315_0_1_1"/>
<dbReference type="PROSITE" id="PS01108">
    <property type="entry name" value="RIBOSOMAL_L24"/>
    <property type="match status" value="1"/>
</dbReference>
<dbReference type="InterPro" id="IPR041988">
    <property type="entry name" value="Ribosomal_uL24_KOW"/>
</dbReference>
<dbReference type="NCBIfam" id="TIGR01079">
    <property type="entry name" value="rplX_bact"/>
    <property type="match status" value="1"/>
</dbReference>
<dbReference type="eggNOG" id="KOG1708">
    <property type="taxonomic scope" value="Eukaryota"/>
</dbReference>
<dbReference type="InterPro" id="IPR005824">
    <property type="entry name" value="KOW"/>
</dbReference>
<feature type="domain" description="KOW" evidence="7">
    <location>
        <begin position="87"/>
        <end position="114"/>
    </location>
</feature>
<protein>
    <recommendedName>
        <fullName evidence="4">Large ribosomal subunit protein uL24m</fullName>
    </recommendedName>
    <alternativeName>
        <fullName evidence="5">39S ribosomal protein L24, mitochondrial</fullName>
    </alternativeName>
</protein>
<comment type="similarity">
    <text evidence="1 6">Belongs to the universal ribosomal protein uL24 family.</text>
</comment>